<organism evidence="3 4">
    <name type="scientific">Scheffersomyces stipitis (strain ATCC 58785 / CBS 6054 / NBRC 10063 / NRRL Y-11545)</name>
    <name type="common">Yeast</name>
    <name type="synonym">Pichia stipitis</name>
    <dbReference type="NCBI Taxonomy" id="322104"/>
    <lineage>
        <taxon>Eukaryota</taxon>
        <taxon>Fungi</taxon>
        <taxon>Dikarya</taxon>
        <taxon>Ascomycota</taxon>
        <taxon>Saccharomycotina</taxon>
        <taxon>Pichiomycetes</taxon>
        <taxon>Debaryomycetaceae</taxon>
        <taxon>Scheffersomyces</taxon>
    </lineage>
</organism>
<keyword evidence="4" id="KW-1185">Reference proteome</keyword>
<dbReference type="HOGENOM" id="CLU_007917_0_0_1"/>
<dbReference type="EMBL" id="CP000496">
    <property type="protein sequence ID" value="ABN64277.2"/>
    <property type="molecule type" value="Genomic_DNA"/>
</dbReference>
<feature type="domain" description="LST4 longin" evidence="2">
    <location>
        <begin position="240"/>
        <end position="301"/>
    </location>
</feature>
<feature type="region of interest" description="Disordered" evidence="1">
    <location>
        <begin position="530"/>
        <end position="552"/>
    </location>
</feature>
<dbReference type="AlphaFoldDB" id="A3LN66"/>
<dbReference type="Proteomes" id="UP000002258">
    <property type="component" value="Chromosome 2"/>
</dbReference>
<dbReference type="KEGG" id="pic:PICST_41410"/>
<feature type="region of interest" description="Disordered" evidence="1">
    <location>
        <begin position="475"/>
        <end position="508"/>
    </location>
</feature>
<evidence type="ECO:0000313" key="4">
    <source>
        <dbReference type="Proteomes" id="UP000002258"/>
    </source>
</evidence>
<accession>A3LN66</accession>
<dbReference type="OrthoDB" id="4063558at2759"/>
<evidence type="ECO:0000259" key="2">
    <source>
        <dbReference type="Pfam" id="PF18639"/>
    </source>
</evidence>
<dbReference type="OMA" id="NWLEFKD"/>
<name>A3LN66_PICST</name>
<feature type="non-terminal residue" evidence="3">
    <location>
        <position position="923"/>
    </location>
</feature>
<dbReference type="GeneID" id="4837350"/>
<dbReference type="FunCoup" id="A3LN66">
    <property type="interactions" value="62"/>
</dbReference>
<feature type="compositionally biased region" description="Low complexity" evidence="1">
    <location>
        <begin position="534"/>
        <end position="544"/>
    </location>
</feature>
<dbReference type="InParanoid" id="A3LN66"/>
<evidence type="ECO:0000256" key="1">
    <source>
        <dbReference type="SAM" id="MobiDB-lite"/>
    </source>
</evidence>
<feature type="region of interest" description="Disordered" evidence="1">
    <location>
        <begin position="903"/>
        <end position="923"/>
    </location>
</feature>
<feature type="compositionally biased region" description="Low complexity" evidence="1">
    <location>
        <begin position="20"/>
        <end position="31"/>
    </location>
</feature>
<proteinExistence type="predicted"/>
<evidence type="ECO:0000313" key="3">
    <source>
        <dbReference type="EMBL" id="ABN64277.2"/>
    </source>
</evidence>
<dbReference type="STRING" id="322104.A3LN66"/>
<gene>
    <name evidence="3" type="ORF">PICST_41410</name>
</gene>
<dbReference type="RefSeq" id="XP_001382306.2">
    <property type="nucleotide sequence ID" value="XM_001382269.1"/>
</dbReference>
<protein>
    <recommendedName>
        <fullName evidence="2">LST4 longin domain-containing protein</fullName>
    </recommendedName>
</protein>
<dbReference type="eggNOG" id="ENOG502S2BV">
    <property type="taxonomic scope" value="Eukaryota"/>
</dbReference>
<dbReference type="Pfam" id="PF18639">
    <property type="entry name" value="Longin_2"/>
    <property type="match status" value="2"/>
</dbReference>
<sequence>MLGRLFKQNPSNSFHHHHNNPNTTTSSSSTASYNNLGAASINASSMVSFEDTYAREILYGTNNANQLKPYVINNKFFRILISQDGGSLRAKQVLYDSASDSQSPNASTPTSPTATAYNCKPFCRPNSLNRNIMTSKVYHNSSELNDYMFGCGLPSNETNCATKVHILPVLTNSVCGPYNSVLVTRLFSISDFEASEQCSDLSRLSLDSSWNPSPTIRVGNTNIRKHLFAKASCNENNNKNNFNSRFAISVVIPLESINDINDVIFNNWEEISHFMVVMQKIVYKKLIMHLNNDSFYDNDNKLTSCPYLINKRIQFPSYMLQGEDIGSQLFKLIKLIYYNANIPKIINCNYLIKSAIKNEKSQYNPMLLNWVLEILNWLEFKDGKNLGNTDLTALNGTCNNNTFLASLLALLIPYRKSLGIRPYHHVPNSKNREITRVVIMTGNPVVAKKLIFIINGIIPYSPSAKLSSYEKNGNDSFNEVNENDDDNSSKKSSPLNASSHPIPIKPTSLANSYESSDNSFLGSTPSVKGWEIPSKSSASTTTTTPNKQIESAMKGIPIAKASMTTAVDGTNYPSSLSKSSSMAHLSSSLNSSSSSSYSNYSLSKIGGSFMEKWKNSFGASYTSNSMHSIPYSNSNNSNPSGATYFPNSDFAPPASYGSLSKRTSIQSMRTPSPAIEYEEFQWQPTTPMSIANNISHSSNNSQHGTIVGTPTKLSRTQSMYDLYNMNSNGNNVMNEESYNDGSATNSHMKNITIKRAKSSVYAPLVDDIAVKNITEHNKSVIKSKCEEIMKLRYSVKNSHNSILEINPIKTKPKVETHYIDIDEAEMLKNKPLLPIVAFTDEFRSEFSIQSCPVNPKLETQVTNCMKNDLMFYQNNYDYESITSRTVFISLRAREIKVIEMNINNDNSPQDSTISNETNQPLNS</sequence>
<reference evidence="3 4" key="1">
    <citation type="journal article" date="2007" name="Nat. Biotechnol.">
        <title>Genome sequence of the lignocellulose-bioconverting and xylose-fermenting yeast Pichia stipitis.</title>
        <authorList>
            <person name="Jeffries T.W."/>
            <person name="Grigoriev I.V."/>
            <person name="Grimwood J."/>
            <person name="Laplaza J.M."/>
            <person name="Aerts A."/>
            <person name="Salamov A."/>
            <person name="Schmutz J."/>
            <person name="Lindquist E."/>
            <person name="Dehal P."/>
            <person name="Shapiro H."/>
            <person name="Jin Y.S."/>
            <person name="Passoth V."/>
            <person name="Richardson P.M."/>
        </authorList>
    </citation>
    <scope>NUCLEOTIDE SEQUENCE [LARGE SCALE GENOMIC DNA]</scope>
    <source>
        <strain evidence="4">ATCC 58785 / CBS 6054 / NBRC 10063 / NRRL Y-11545</strain>
    </source>
</reference>
<feature type="compositionally biased region" description="Low complexity" evidence="1">
    <location>
        <begin position="490"/>
        <end position="499"/>
    </location>
</feature>
<dbReference type="InterPro" id="IPR041153">
    <property type="entry name" value="LST4_longin"/>
</dbReference>
<feature type="region of interest" description="Disordered" evidence="1">
    <location>
        <begin position="7"/>
        <end position="31"/>
    </location>
</feature>
<feature type="domain" description="LST4 longin" evidence="2">
    <location>
        <begin position="77"/>
        <end position="193"/>
    </location>
</feature>